<dbReference type="EMBL" id="JBHLTS010000022">
    <property type="protein sequence ID" value="MFC0515613.1"/>
    <property type="molecule type" value="Genomic_DNA"/>
</dbReference>
<protein>
    <submittedName>
        <fullName evidence="1">Uncharacterized protein</fullName>
    </submittedName>
</protein>
<comment type="caution">
    <text evidence="1">The sequence shown here is derived from an EMBL/GenBank/DDBJ whole genome shotgun (WGS) entry which is preliminary data.</text>
</comment>
<gene>
    <name evidence="1" type="ORF">ACFFGT_15445</name>
</gene>
<accession>A0ABV6L837</accession>
<sequence length="122" mass="13498">MSILNQYCLSFDKAEKDKTPEKFSNPTAISHHLSGYLMGQSVEFIAEDILSEINKAISGTPFDEDAGGFLSFLTIGPSVSTFSSINEADADYSIPTIDLKEILSIWVDWVNQHEIKTPGFSF</sequence>
<keyword evidence="2" id="KW-1185">Reference proteome</keyword>
<name>A0ABV6L837_9SPHI</name>
<dbReference type="Proteomes" id="UP001589828">
    <property type="component" value="Unassembled WGS sequence"/>
</dbReference>
<evidence type="ECO:0000313" key="1">
    <source>
        <dbReference type="EMBL" id="MFC0515613.1"/>
    </source>
</evidence>
<reference evidence="1 2" key="1">
    <citation type="submission" date="2024-09" db="EMBL/GenBank/DDBJ databases">
        <authorList>
            <person name="Sun Q."/>
            <person name="Mori K."/>
        </authorList>
    </citation>
    <scope>NUCLEOTIDE SEQUENCE [LARGE SCALE GENOMIC DNA]</scope>
    <source>
        <strain evidence="1 2">NCAIM B.02415</strain>
    </source>
</reference>
<organism evidence="1 2">
    <name type="scientific">Mucilaginibacter angelicae</name>
    <dbReference type="NCBI Taxonomy" id="869718"/>
    <lineage>
        <taxon>Bacteria</taxon>
        <taxon>Pseudomonadati</taxon>
        <taxon>Bacteroidota</taxon>
        <taxon>Sphingobacteriia</taxon>
        <taxon>Sphingobacteriales</taxon>
        <taxon>Sphingobacteriaceae</taxon>
        <taxon>Mucilaginibacter</taxon>
    </lineage>
</organism>
<evidence type="ECO:0000313" key="2">
    <source>
        <dbReference type="Proteomes" id="UP001589828"/>
    </source>
</evidence>
<proteinExistence type="predicted"/>
<dbReference type="RefSeq" id="WP_377023430.1">
    <property type="nucleotide sequence ID" value="NZ_JBHLTS010000022.1"/>
</dbReference>